<dbReference type="EMBL" id="VAUV01000009">
    <property type="protein sequence ID" value="TLD70186.1"/>
    <property type="molecule type" value="Genomic_DNA"/>
</dbReference>
<comment type="caution">
    <text evidence="6">The sequence shown here is derived from an EMBL/GenBank/DDBJ whole genome shotgun (WGS) entry which is preliminary data.</text>
</comment>
<evidence type="ECO:0000256" key="2">
    <source>
        <dbReference type="ARBA" id="ARBA00022448"/>
    </source>
</evidence>
<dbReference type="GO" id="GO:0012505">
    <property type="term" value="C:endomembrane system"/>
    <property type="evidence" value="ECO:0007669"/>
    <property type="project" value="UniProtKB-SubCell"/>
</dbReference>
<dbReference type="PANTHER" id="PTHR30024">
    <property type="entry name" value="ALIPHATIC SULFONATES-BINDING PROTEIN-RELATED"/>
    <property type="match status" value="1"/>
</dbReference>
<dbReference type="Proteomes" id="UP000306196">
    <property type="component" value="Unassembled WGS sequence"/>
</dbReference>
<gene>
    <name evidence="6" type="ORF">FEM03_13420</name>
</gene>
<protein>
    <submittedName>
        <fullName evidence="6">ABC transporter substrate-binding protein</fullName>
    </submittedName>
</protein>
<name>A0A5R8KD01_9BACT</name>
<dbReference type="InterPro" id="IPR044527">
    <property type="entry name" value="NrtA/CpmA_ABC-bd_dom"/>
</dbReference>
<keyword evidence="5" id="KW-0472">Membrane</keyword>
<dbReference type="SUPFAM" id="SSF53850">
    <property type="entry name" value="Periplasmic binding protein-like II"/>
    <property type="match status" value="1"/>
</dbReference>
<dbReference type="PANTHER" id="PTHR30024:SF43">
    <property type="entry name" value="BLL4572 PROTEIN"/>
    <property type="match status" value="1"/>
</dbReference>
<proteinExistence type="predicted"/>
<dbReference type="Pfam" id="PF13379">
    <property type="entry name" value="NMT1_2"/>
    <property type="match status" value="1"/>
</dbReference>
<dbReference type="OrthoDB" id="570524at2"/>
<evidence type="ECO:0000256" key="1">
    <source>
        <dbReference type="ARBA" id="ARBA00004308"/>
    </source>
</evidence>
<keyword evidence="4" id="KW-0997">Cell inner membrane</keyword>
<dbReference type="AlphaFoldDB" id="A0A5R8KD01"/>
<evidence type="ECO:0000256" key="4">
    <source>
        <dbReference type="ARBA" id="ARBA00022519"/>
    </source>
</evidence>
<evidence type="ECO:0000313" key="7">
    <source>
        <dbReference type="Proteomes" id="UP000306196"/>
    </source>
</evidence>
<keyword evidence="7" id="KW-1185">Reference proteome</keyword>
<evidence type="ECO:0000256" key="5">
    <source>
        <dbReference type="ARBA" id="ARBA00023136"/>
    </source>
</evidence>
<dbReference type="CDD" id="cd13553">
    <property type="entry name" value="PBP2_NrtA_CpmA_like"/>
    <property type="match status" value="1"/>
</dbReference>
<reference evidence="6 7" key="1">
    <citation type="submission" date="2019-05" db="EMBL/GenBank/DDBJ databases">
        <title>Verrucobacter flavum gen. nov., sp. nov. a new member of the family Verrucomicrobiaceae.</title>
        <authorList>
            <person name="Szuroczki S."/>
            <person name="Abbaszade G."/>
            <person name="Szabo A."/>
            <person name="Felfoldi T."/>
            <person name="Schumann P."/>
            <person name="Boka K."/>
            <person name="Keki Z."/>
            <person name="Toumi M."/>
            <person name="Toth E."/>
        </authorList>
    </citation>
    <scope>NUCLEOTIDE SEQUENCE [LARGE SCALE GENOMIC DNA]</scope>
    <source>
        <strain evidence="6 7">MG-N-17</strain>
    </source>
</reference>
<organism evidence="6 7">
    <name type="scientific">Phragmitibacter flavus</name>
    <dbReference type="NCBI Taxonomy" id="2576071"/>
    <lineage>
        <taxon>Bacteria</taxon>
        <taxon>Pseudomonadati</taxon>
        <taxon>Verrucomicrobiota</taxon>
        <taxon>Verrucomicrobiia</taxon>
        <taxon>Verrucomicrobiales</taxon>
        <taxon>Verrucomicrobiaceae</taxon>
        <taxon>Phragmitibacter</taxon>
    </lineage>
</organism>
<keyword evidence="3" id="KW-1003">Cell membrane</keyword>
<evidence type="ECO:0000313" key="6">
    <source>
        <dbReference type="EMBL" id="TLD70186.1"/>
    </source>
</evidence>
<comment type="subcellular location">
    <subcellularLocation>
        <location evidence="1">Endomembrane system</location>
    </subcellularLocation>
</comment>
<accession>A0A5R8KD01</accession>
<dbReference type="Gene3D" id="3.40.190.10">
    <property type="entry name" value="Periplasmic binding protein-like II"/>
    <property type="match status" value="2"/>
</dbReference>
<evidence type="ECO:0000256" key="3">
    <source>
        <dbReference type="ARBA" id="ARBA00022475"/>
    </source>
</evidence>
<sequence>MAGMKVSKPTLRKPMTASRHKPVRIGFIALTDCAPLLVADALGLFVKQGVEVELSLEIGWATVREKILYGQLDAAHSIVGLGLPLRLQQNGISCPAIVPFVFSLNGNAITLSMDMWRRGVRDAASFAKLIRSTPQRLFTLGIVAQTSSHNFLMRRWLMSGGIDPNKDVRLVVLPPTQMVGALSAGLIDGFCVSDPWNSLAVSRGVGWCPVISEDLMPGHPDKVLVTTETFADERKVEHDGVLRALYESCVFCDKISNREQVVEIILSSGYLRASREILRAALVGPFDNGVKPREDVESFYIFHRDGANQPTHSKGAWLLNEFLAHGLIPPGMRELAAIEVKKCYRPDLYHAAIDDMAATTKPVVKKRKLQTT</sequence>
<keyword evidence="2" id="KW-0813">Transport</keyword>